<comment type="caution">
    <text evidence="2">The sequence shown here is derived from an EMBL/GenBank/DDBJ whole genome shotgun (WGS) entry which is preliminary data.</text>
</comment>
<dbReference type="PANTHER" id="PTHR43155">
    <property type="entry name" value="CYCLIC DI-GMP PHOSPHODIESTERASE PA4108-RELATED"/>
    <property type="match status" value="1"/>
</dbReference>
<dbReference type="EMBL" id="VSDO01000001">
    <property type="protein sequence ID" value="TYA14975.1"/>
    <property type="molecule type" value="Genomic_DNA"/>
</dbReference>
<reference evidence="2 3" key="1">
    <citation type="submission" date="2019-08" db="EMBL/GenBank/DDBJ databases">
        <title>Genome sequencing of Paenibacillus faecis DSM 23593(T).</title>
        <authorList>
            <person name="Kook J.-K."/>
            <person name="Park S.-N."/>
            <person name="Lim Y.K."/>
        </authorList>
    </citation>
    <scope>NUCLEOTIDE SEQUENCE [LARGE SCALE GENOMIC DNA]</scope>
    <source>
        <strain evidence="2 3">DSM 23593</strain>
    </source>
</reference>
<dbReference type="PANTHER" id="PTHR43155:SF2">
    <property type="entry name" value="CYCLIC DI-GMP PHOSPHODIESTERASE PA4108"/>
    <property type="match status" value="1"/>
</dbReference>
<dbReference type="Gene3D" id="1.10.3210.10">
    <property type="entry name" value="Hypothetical protein af1432"/>
    <property type="match status" value="1"/>
</dbReference>
<keyword evidence="3" id="KW-1185">Reference proteome</keyword>
<dbReference type="AlphaFoldDB" id="A0A5D0D314"/>
<organism evidence="2 3">
    <name type="scientific">Paenibacillus faecis</name>
    <dbReference type="NCBI Taxonomy" id="862114"/>
    <lineage>
        <taxon>Bacteria</taxon>
        <taxon>Bacillati</taxon>
        <taxon>Bacillota</taxon>
        <taxon>Bacilli</taxon>
        <taxon>Bacillales</taxon>
        <taxon>Paenibacillaceae</taxon>
        <taxon>Paenibacillus</taxon>
    </lineage>
</organism>
<evidence type="ECO:0000259" key="1">
    <source>
        <dbReference type="PROSITE" id="PS51832"/>
    </source>
</evidence>
<evidence type="ECO:0000313" key="3">
    <source>
        <dbReference type="Proteomes" id="UP000325218"/>
    </source>
</evidence>
<proteinExistence type="predicted"/>
<name>A0A5D0D314_9BACL</name>
<protein>
    <submittedName>
        <fullName evidence="2">HD-GYP domain-containing protein</fullName>
    </submittedName>
</protein>
<gene>
    <name evidence="2" type="ORF">FRY98_04740</name>
</gene>
<dbReference type="Pfam" id="PF13487">
    <property type="entry name" value="HD_5"/>
    <property type="match status" value="1"/>
</dbReference>
<dbReference type="PROSITE" id="PS51832">
    <property type="entry name" value="HD_GYP"/>
    <property type="match status" value="1"/>
</dbReference>
<dbReference type="CDD" id="cd00077">
    <property type="entry name" value="HDc"/>
    <property type="match status" value="1"/>
</dbReference>
<dbReference type="OrthoDB" id="9759601at2"/>
<dbReference type="Proteomes" id="UP000325218">
    <property type="component" value="Unassembled WGS sequence"/>
</dbReference>
<dbReference type="SUPFAM" id="SSF109604">
    <property type="entry name" value="HD-domain/PDEase-like"/>
    <property type="match status" value="1"/>
</dbReference>
<dbReference type="InterPro" id="IPR037522">
    <property type="entry name" value="HD_GYP_dom"/>
</dbReference>
<feature type="domain" description="HD-GYP" evidence="1">
    <location>
        <begin position="111"/>
        <end position="307"/>
    </location>
</feature>
<accession>A0A5D0D314</accession>
<sequence length="368" mass="42046">MRLIPVSSLQPGMKLGKKIYNEDGIILLSENAELSEAIIRRLRAHGLDYVYVADARTEDVVIQDLIEDETRRKALQEIRTSFRKLTEPTMKGLIYPYMGKTFTGLVESIMDDLSSREDAMIMMMNINSMDHYLYRHSLNVCVYTLLLGQIYGYSKEELTLLGLGAMLHDIGKTKLPLDLLNKPSRLTDEEFEQIKRHPVIGFQMLKDEPGIPLKSAHCAYQHHERINGTGYPRGLKGENISEFARWIAITDAYDAMTTHRVYRPAMLPDQALEVLYTGCGEWYEKSKLELFRDHVAIYPLGMTVKLSTGEQGVVVKIHKEIPHRPVIRVITDPYGAELKSPYDLDLLSQLSIVITKVDRMENKTEKTV</sequence>
<evidence type="ECO:0000313" key="2">
    <source>
        <dbReference type="EMBL" id="TYA14975.1"/>
    </source>
</evidence>
<dbReference type="SMART" id="SM00471">
    <property type="entry name" value="HDc"/>
    <property type="match status" value="1"/>
</dbReference>
<dbReference type="RefSeq" id="WP_148450567.1">
    <property type="nucleotide sequence ID" value="NZ_VSDO01000001.1"/>
</dbReference>
<dbReference type="InterPro" id="IPR003607">
    <property type="entry name" value="HD/PDEase_dom"/>
</dbReference>